<dbReference type="InterPro" id="IPR000700">
    <property type="entry name" value="PAS-assoc_C"/>
</dbReference>
<keyword evidence="10" id="KW-0547">Nucleotide-binding</keyword>
<dbReference type="InterPro" id="IPR000014">
    <property type="entry name" value="PAS"/>
</dbReference>
<dbReference type="InterPro" id="IPR011102">
    <property type="entry name" value="Sig_transdc_His_kinase_HWE"/>
</dbReference>
<keyword evidence="9" id="KW-0677">Repeat</keyword>
<proteinExistence type="predicted"/>
<evidence type="ECO:0000256" key="12">
    <source>
        <dbReference type="ARBA" id="ARBA00022840"/>
    </source>
</evidence>
<dbReference type="Pfam" id="PF08447">
    <property type="entry name" value="PAS_3"/>
    <property type="match status" value="1"/>
</dbReference>
<evidence type="ECO:0000256" key="4">
    <source>
        <dbReference type="ARBA" id="ARBA00022553"/>
    </source>
</evidence>
<dbReference type="NCBIfam" id="TIGR00229">
    <property type="entry name" value="sensory_box"/>
    <property type="match status" value="1"/>
</dbReference>
<organism evidence="18 19">
    <name type="scientific">Thermomonas brevis</name>
    <dbReference type="NCBI Taxonomy" id="215691"/>
    <lineage>
        <taxon>Bacteria</taxon>
        <taxon>Pseudomonadati</taxon>
        <taxon>Pseudomonadota</taxon>
        <taxon>Gammaproteobacteria</taxon>
        <taxon>Lysobacterales</taxon>
        <taxon>Lysobacteraceae</taxon>
        <taxon>Thermomonas</taxon>
    </lineage>
</organism>
<dbReference type="AlphaFoldDB" id="A0A7G9QS75"/>
<feature type="domain" description="PAC" evidence="17">
    <location>
        <begin position="275"/>
        <end position="328"/>
    </location>
</feature>
<keyword evidence="11" id="KW-0418">Kinase</keyword>
<accession>A0A7G9QS75</accession>
<dbReference type="Pfam" id="PF01590">
    <property type="entry name" value="GAF"/>
    <property type="match status" value="1"/>
</dbReference>
<dbReference type="PANTHER" id="PTHR41523">
    <property type="entry name" value="TWO-COMPONENT SYSTEM SENSOR PROTEIN"/>
    <property type="match status" value="1"/>
</dbReference>
<dbReference type="InterPro" id="IPR035965">
    <property type="entry name" value="PAS-like_dom_sf"/>
</dbReference>
<dbReference type="SUPFAM" id="SSF55781">
    <property type="entry name" value="GAF domain-like"/>
    <property type="match status" value="1"/>
</dbReference>
<keyword evidence="6" id="KW-0285">Flavoprotein</keyword>
<evidence type="ECO:0000256" key="14">
    <source>
        <dbReference type="ARBA" id="ARBA00023026"/>
    </source>
</evidence>
<evidence type="ECO:0000256" key="13">
    <source>
        <dbReference type="ARBA" id="ARBA00022991"/>
    </source>
</evidence>
<keyword evidence="12" id="KW-0067">ATP-binding</keyword>
<evidence type="ECO:0000256" key="15">
    <source>
        <dbReference type="ARBA" id="ARBA00023170"/>
    </source>
</evidence>
<evidence type="ECO:0000256" key="9">
    <source>
        <dbReference type="ARBA" id="ARBA00022737"/>
    </source>
</evidence>
<dbReference type="InterPro" id="IPR036890">
    <property type="entry name" value="HATPase_C_sf"/>
</dbReference>
<dbReference type="RefSeq" id="WP_187569962.1">
    <property type="nucleotide sequence ID" value="NZ_CP060711.1"/>
</dbReference>
<dbReference type="EMBL" id="CP060711">
    <property type="protein sequence ID" value="QNN46200.1"/>
    <property type="molecule type" value="Genomic_DNA"/>
</dbReference>
<dbReference type="GO" id="GO:0005524">
    <property type="term" value="F:ATP binding"/>
    <property type="evidence" value="ECO:0007669"/>
    <property type="project" value="UniProtKB-KW"/>
</dbReference>
<evidence type="ECO:0000256" key="8">
    <source>
        <dbReference type="ARBA" id="ARBA00022679"/>
    </source>
</evidence>
<dbReference type="Proteomes" id="UP000515977">
    <property type="component" value="Chromosome"/>
</dbReference>
<dbReference type="SUPFAM" id="SSF55785">
    <property type="entry name" value="PYP-like sensor domain (PAS domain)"/>
    <property type="match status" value="1"/>
</dbReference>
<keyword evidence="19" id="KW-1185">Reference proteome</keyword>
<dbReference type="GO" id="GO:0009881">
    <property type="term" value="F:photoreceptor activity"/>
    <property type="evidence" value="ECO:0007669"/>
    <property type="project" value="UniProtKB-KW"/>
</dbReference>
<dbReference type="EC" id="2.7.13.3" evidence="2"/>
<dbReference type="Gene3D" id="3.30.450.20">
    <property type="entry name" value="PAS domain"/>
    <property type="match status" value="1"/>
</dbReference>
<keyword evidence="13" id="KW-0157">Chromophore</keyword>
<dbReference type="InterPro" id="IPR013655">
    <property type="entry name" value="PAS_fold_3"/>
</dbReference>
<evidence type="ECO:0000313" key="19">
    <source>
        <dbReference type="Proteomes" id="UP000515977"/>
    </source>
</evidence>
<evidence type="ECO:0000256" key="3">
    <source>
        <dbReference type="ARBA" id="ARBA00022543"/>
    </source>
</evidence>
<evidence type="ECO:0000313" key="18">
    <source>
        <dbReference type="EMBL" id="QNN46200.1"/>
    </source>
</evidence>
<dbReference type="Gene3D" id="3.30.450.40">
    <property type="match status" value="1"/>
</dbReference>
<keyword evidence="3" id="KW-0600">Photoreceptor protein</keyword>
<feature type="region of interest" description="Disordered" evidence="16">
    <location>
        <begin position="1"/>
        <end position="24"/>
    </location>
</feature>
<evidence type="ECO:0000256" key="11">
    <source>
        <dbReference type="ARBA" id="ARBA00022777"/>
    </source>
</evidence>
<dbReference type="Pfam" id="PF07536">
    <property type="entry name" value="HWE_HK"/>
    <property type="match status" value="1"/>
</dbReference>
<dbReference type="GO" id="GO:0004673">
    <property type="term" value="F:protein histidine kinase activity"/>
    <property type="evidence" value="ECO:0007669"/>
    <property type="project" value="UniProtKB-EC"/>
</dbReference>
<dbReference type="SMART" id="SM00065">
    <property type="entry name" value="GAF"/>
    <property type="match status" value="1"/>
</dbReference>
<evidence type="ECO:0000256" key="5">
    <source>
        <dbReference type="ARBA" id="ARBA00022606"/>
    </source>
</evidence>
<keyword evidence="5" id="KW-0716">Sensory transduction</keyword>
<dbReference type="InterPro" id="IPR029016">
    <property type="entry name" value="GAF-like_dom_sf"/>
</dbReference>
<evidence type="ECO:0000256" key="10">
    <source>
        <dbReference type="ARBA" id="ARBA00022741"/>
    </source>
</evidence>
<dbReference type="InterPro" id="IPR001610">
    <property type="entry name" value="PAC"/>
</dbReference>
<keyword evidence="15" id="KW-0675">Receptor</keyword>
<evidence type="ECO:0000256" key="2">
    <source>
        <dbReference type="ARBA" id="ARBA00012438"/>
    </source>
</evidence>
<name>A0A7G9QS75_9GAMM</name>
<keyword evidence="8" id="KW-0808">Transferase</keyword>
<dbReference type="PROSITE" id="PS50113">
    <property type="entry name" value="PAC"/>
    <property type="match status" value="1"/>
</dbReference>
<evidence type="ECO:0000256" key="7">
    <source>
        <dbReference type="ARBA" id="ARBA00022643"/>
    </source>
</evidence>
<evidence type="ECO:0000256" key="6">
    <source>
        <dbReference type="ARBA" id="ARBA00022630"/>
    </source>
</evidence>
<keyword evidence="7" id="KW-0288">FMN</keyword>
<dbReference type="InterPro" id="IPR003018">
    <property type="entry name" value="GAF"/>
</dbReference>
<comment type="catalytic activity">
    <reaction evidence="1">
        <text>ATP + protein L-histidine = ADP + protein N-phospho-L-histidine.</text>
        <dbReference type="EC" id="2.7.13.3"/>
    </reaction>
</comment>
<dbReference type="SMART" id="SM00086">
    <property type="entry name" value="PAC"/>
    <property type="match status" value="1"/>
</dbReference>
<protein>
    <recommendedName>
        <fullName evidence="2">histidine kinase</fullName>
        <ecNumber evidence="2">2.7.13.3</ecNumber>
    </recommendedName>
</protein>
<evidence type="ECO:0000256" key="16">
    <source>
        <dbReference type="SAM" id="MobiDB-lite"/>
    </source>
</evidence>
<dbReference type="CDD" id="cd00130">
    <property type="entry name" value="PAS"/>
    <property type="match status" value="1"/>
</dbReference>
<feature type="compositionally biased region" description="Low complexity" evidence="16">
    <location>
        <begin position="8"/>
        <end position="22"/>
    </location>
</feature>
<evidence type="ECO:0000259" key="17">
    <source>
        <dbReference type="PROSITE" id="PS50113"/>
    </source>
</evidence>
<sequence>MNGRPEHLPGLLGAAGGEAWPPSRAPDHDLRRQAFLLTLIDALRPLSDPVDVQRTTCELLANRLGVARVYYYAYDPGQHAGAILFDYASNGLPSLCGIDGGGDWPGSRDALAHGRDFVVYDARAETALSGEERAAMLSLGLVAIASVSVLKAGQLVGALCAADPAPRRWEALDLDILRDAADRTWVNVERAKAQEALRGSEQRFREFSRASSDVLWIRNAETMRFEFRSAAFETIFGTVGAGHAQGADGWRSLVVDEDLAAVQDGMERIRNGERLTREYRILRPTDGALRWIRDAGFPLTDDGGQVRRIGGIARDVTEEKETADRLQLLVSELQHRSRNLIAVVRALAERTLDEHPDVGAFREVFGQRMEALARAQGLLSRMPDASKVSFDELLNAELGALIGDDDEGRVFLDGPGVLLPYASVQTLALALHELTTNALKHGALAGGDGELTVRWEIRREERARLLFVDWRERVAHPRGSDATRMGFGRELIEQALPYQLGARTTYAFTEDGVHCTLLVPIDAGAAHGQSVQE</sequence>
<gene>
    <name evidence="18" type="ORF">H9L17_13635</name>
</gene>
<dbReference type="KEGG" id="tbv:H9L17_13635"/>
<keyword evidence="14" id="KW-0843">Virulence</keyword>
<dbReference type="PANTHER" id="PTHR41523:SF7">
    <property type="entry name" value="HISTIDINE KINASE"/>
    <property type="match status" value="1"/>
</dbReference>
<dbReference type="Gene3D" id="3.30.565.10">
    <property type="entry name" value="Histidine kinase-like ATPase, C-terminal domain"/>
    <property type="match status" value="1"/>
</dbReference>
<dbReference type="SMART" id="SM00911">
    <property type="entry name" value="HWE_HK"/>
    <property type="match status" value="1"/>
</dbReference>
<reference evidence="18 19" key="1">
    <citation type="submission" date="2020-08" db="EMBL/GenBank/DDBJ databases">
        <title>Genome sequence of Thermomonas brevis KACC 16975T.</title>
        <authorList>
            <person name="Hyun D.-W."/>
            <person name="Bae J.-W."/>
        </authorList>
    </citation>
    <scope>NUCLEOTIDE SEQUENCE [LARGE SCALE GENOMIC DNA]</scope>
    <source>
        <strain evidence="18 19">KACC 16975</strain>
    </source>
</reference>
<keyword evidence="4" id="KW-0597">Phosphoprotein</keyword>
<evidence type="ECO:0000256" key="1">
    <source>
        <dbReference type="ARBA" id="ARBA00000085"/>
    </source>
</evidence>